<feature type="compositionally biased region" description="Low complexity" evidence="1">
    <location>
        <begin position="106"/>
        <end position="127"/>
    </location>
</feature>
<evidence type="ECO:0000256" key="1">
    <source>
        <dbReference type="SAM" id="MobiDB-lite"/>
    </source>
</evidence>
<comment type="caution">
    <text evidence="2">The sequence shown here is derived from an EMBL/GenBank/DDBJ whole genome shotgun (WGS) entry which is preliminary data.</text>
</comment>
<reference evidence="2 3" key="1">
    <citation type="submission" date="2024-03" db="EMBL/GenBank/DDBJ databases">
        <title>Community enrichment and isolation of bacterial strains for fucoidan degradation.</title>
        <authorList>
            <person name="Sichert A."/>
        </authorList>
    </citation>
    <scope>NUCLEOTIDE SEQUENCE [LARGE SCALE GENOMIC DNA]</scope>
    <source>
        <strain evidence="2 3">AS76</strain>
    </source>
</reference>
<dbReference type="EMBL" id="JBBMRA010000003">
    <property type="protein sequence ID" value="MEM5535752.1"/>
    <property type="molecule type" value="Genomic_DNA"/>
</dbReference>
<proteinExistence type="predicted"/>
<name>A0ABU9TRB1_9GAMM</name>
<dbReference type="Gene3D" id="3.40.470.10">
    <property type="entry name" value="Uracil-DNA glycosylase-like domain"/>
    <property type="match status" value="1"/>
</dbReference>
<protein>
    <recommendedName>
        <fullName evidence="4">Uracil-DNA glycosylase-like domain-containing protein</fullName>
    </recommendedName>
</protein>
<sequence>MEQEQLRHQYLEALGVSSWLPCAVLPGAAESAAWVSDFRYPAPEIPFESDRAASARSALAASGPSVSPLSKSAPTTPAARATAQQSMSQARAALGLGAEPASTPKVEPAPLSPVAEPSSLSPPLSAESVDDAVAEPSVEANLEPPRFKLAFLRVGELLVVDSVPPQGGHFGDNYQALAKAIASALGIEGEQGPAFMLPWPMFASKTLDQGYKQASIAVQHKLSKELQAYPIKAVLLFGEAAVQMAMERQEPLEQLKGICFELRSGVKAIASHSLTEAMQLPGIKKQIWTDMQPLLTALS</sequence>
<feature type="region of interest" description="Disordered" evidence="1">
    <location>
        <begin position="59"/>
        <end position="138"/>
    </location>
</feature>
<feature type="compositionally biased region" description="Low complexity" evidence="1">
    <location>
        <begin position="73"/>
        <end position="83"/>
    </location>
</feature>
<evidence type="ECO:0000313" key="3">
    <source>
        <dbReference type="Proteomes" id="UP001449225"/>
    </source>
</evidence>
<evidence type="ECO:0000313" key="2">
    <source>
        <dbReference type="EMBL" id="MEM5535752.1"/>
    </source>
</evidence>
<gene>
    <name evidence="2" type="ORF">WNY58_05025</name>
</gene>
<organism evidence="2 3">
    <name type="scientific">Neptuniibacter pectenicola</name>
    <dbReference type="NCBI Taxonomy" id="1806669"/>
    <lineage>
        <taxon>Bacteria</taxon>
        <taxon>Pseudomonadati</taxon>
        <taxon>Pseudomonadota</taxon>
        <taxon>Gammaproteobacteria</taxon>
        <taxon>Oceanospirillales</taxon>
        <taxon>Oceanospirillaceae</taxon>
        <taxon>Neptuniibacter</taxon>
    </lineage>
</organism>
<evidence type="ECO:0008006" key="4">
    <source>
        <dbReference type="Google" id="ProtNLM"/>
    </source>
</evidence>
<dbReference type="InterPro" id="IPR036895">
    <property type="entry name" value="Uracil-DNA_glycosylase-like_sf"/>
</dbReference>
<keyword evidence="3" id="KW-1185">Reference proteome</keyword>
<dbReference type="RefSeq" id="WP_156473528.1">
    <property type="nucleotide sequence ID" value="NZ_CAXBCE010000005.1"/>
</dbReference>
<dbReference type="Proteomes" id="UP001449225">
    <property type="component" value="Unassembled WGS sequence"/>
</dbReference>
<accession>A0ABU9TRB1</accession>